<feature type="transmembrane region" description="Helical" evidence="2">
    <location>
        <begin position="282"/>
        <end position="305"/>
    </location>
</feature>
<comment type="caution">
    <text evidence="3">The sequence shown here is derived from an EMBL/GenBank/DDBJ whole genome shotgun (WGS) entry which is preliminary data.</text>
</comment>
<protein>
    <submittedName>
        <fullName evidence="3">Variable surface protein</fullName>
    </submittedName>
</protein>
<organism evidence="3 4">
    <name type="scientific">Plasmodium gonderi</name>
    <dbReference type="NCBI Taxonomy" id="77519"/>
    <lineage>
        <taxon>Eukaryota</taxon>
        <taxon>Sar</taxon>
        <taxon>Alveolata</taxon>
        <taxon>Apicomplexa</taxon>
        <taxon>Aconoidasida</taxon>
        <taxon>Haemosporida</taxon>
        <taxon>Plasmodiidae</taxon>
        <taxon>Plasmodium</taxon>
        <taxon>Plasmodium (Plasmodium)</taxon>
    </lineage>
</organism>
<dbReference type="GeneID" id="39744987"/>
<keyword evidence="2" id="KW-0472">Membrane</keyword>
<evidence type="ECO:0000313" key="4">
    <source>
        <dbReference type="Proteomes" id="UP000195521"/>
    </source>
</evidence>
<evidence type="ECO:0000256" key="1">
    <source>
        <dbReference type="SAM" id="Coils"/>
    </source>
</evidence>
<gene>
    <name evidence="3" type="ORF">PGO_001555</name>
</gene>
<keyword evidence="1" id="KW-0175">Coiled coil</keyword>
<feature type="coiled-coil region" evidence="1">
    <location>
        <begin position="177"/>
        <end position="211"/>
    </location>
</feature>
<evidence type="ECO:0000313" key="3">
    <source>
        <dbReference type="EMBL" id="GAW84179.1"/>
    </source>
</evidence>
<dbReference type="EMBL" id="BDQF01000159">
    <property type="protein sequence ID" value="GAW84179.1"/>
    <property type="molecule type" value="Genomic_DNA"/>
</dbReference>
<keyword evidence="2" id="KW-1133">Transmembrane helix</keyword>
<reference evidence="4" key="1">
    <citation type="submission" date="2017-04" db="EMBL/GenBank/DDBJ databases">
        <title>Plasmodium gonderi genome.</title>
        <authorList>
            <person name="Arisue N."/>
            <person name="Honma H."/>
            <person name="Kawai S."/>
            <person name="Tougan T."/>
            <person name="Tanabe K."/>
            <person name="Horii T."/>
        </authorList>
    </citation>
    <scope>NUCLEOTIDE SEQUENCE [LARGE SCALE GENOMIC DNA]</scope>
    <source>
        <strain evidence="4">ATCC 30045</strain>
    </source>
</reference>
<name>A0A1Y1JNY3_PLAGO</name>
<sequence length="347" mass="41478">MTSATNPDGEDFSFNGMFHTCANGFNWDMEANISRDDQELTLLCSKFQNAVNNGGYNNINFIKYCRVLCSYLKYIVRNIEENNEKNCCKLFYYKLKNDIIHKFSINEYSEAKDFYNKMVEQNIYSPRTKISDICMSHPEHIKQETSNIFEYLFNIYYYKDLLNGRKIGETGTMRQFKKKIEHLENFYNNNKDRLKEELQKIIEICKDFKNRWTTHPYKHAAAILSDSWLLERKRKLEEKDEKTIRNIGKQTKTLEKKLIDPQAFMNTETDNVTNTGISIGKFFITFSILIILFILYKYTPYFSFLKPRIRKLRRKMNKNNKNNLGLMETFDFEYNNSIDDRYKIAYS</sequence>
<dbReference type="RefSeq" id="XP_028546768.1">
    <property type="nucleotide sequence ID" value="XM_028690967.1"/>
</dbReference>
<accession>A0A1Y1JNY3</accession>
<dbReference type="AlphaFoldDB" id="A0A1Y1JNY3"/>
<dbReference type="Pfam" id="PF05795">
    <property type="entry name" value="Plasmodium_Vir"/>
    <property type="match status" value="1"/>
</dbReference>
<dbReference type="Proteomes" id="UP000195521">
    <property type="component" value="Unassembled WGS sequence"/>
</dbReference>
<keyword evidence="4" id="KW-1185">Reference proteome</keyword>
<dbReference type="InterPro" id="IPR008780">
    <property type="entry name" value="Plasmodium_Vir"/>
</dbReference>
<evidence type="ECO:0000256" key="2">
    <source>
        <dbReference type="SAM" id="Phobius"/>
    </source>
</evidence>
<keyword evidence="2" id="KW-0812">Transmembrane</keyword>
<proteinExistence type="predicted"/>